<evidence type="ECO:0000256" key="1">
    <source>
        <dbReference type="SAM" id="Phobius"/>
    </source>
</evidence>
<feature type="transmembrane region" description="Helical" evidence="1">
    <location>
        <begin position="27"/>
        <end position="43"/>
    </location>
</feature>
<proteinExistence type="predicted"/>
<dbReference type="AlphaFoldDB" id="A0A3A4AWR0"/>
<sequence length="67" mass="7102">MHSLFRKTRRNNPEPANQAPARFPQRWALILSIATALGVLVGVTSANVASGIATGVALVALLHTIIE</sequence>
<reference evidence="2 3" key="1">
    <citation type="submission" date="2018-09" db="EMBL/GenBank/DDBJ databases">
        <title>YIM 75507 draft genome.</title>
        <authorList>
            <person name="Tang S."/>
            <person name="Feng Y."/>
        </authorList>
    </citation>
    <scope>NUCLEOTIDE SEQUENCE [LARGE SCALE GENOMIC DNA]</scope>
    <source>
        <strain evidence="2 3">YIM 75507</strain>
    </source>
</reference>
<name>A0A3A4AWR0_9ACTN</name>
<keyword evidence="1" id="KW-0472">Membrane</keyword>
<gene>
    <name evidence="2" type="ORF">D5H75_19175</name>
</gene>
<keyword evidence="1" id="KW-0812">Transmembrane</keyword>
<keyword evidence="1" id="KW-1133">Transmembrane helix</keyword>
<protein>
    <submittedName>
        <fullName evidence="2">DUF4395 family protein</fullName>
    </submittedName>
</protein>
<evidence type="ECO:0000313" key="2">
    <source>
        <dbReference type="EMBL" id="RJL31814.1"/>
    </source>
</evidence>
<keyword evidence="3" id="KW-1185">Reference proteome</keyword>
<dbReference type="Proteomes" id="UP000265768">
    <property type="component" value="Unassembled WGS sequence"/>
</dbReference>
<dbReference type="EMBL" id="QZEY01000006">
    <property type="protein sequence ID" value="RJL31814.1"/>
    <property type="molecule type" value="Genomic_DNA"/>
</dbReference>
<organism evidence="2 3">
    <name type="scientific">Bailinhaonella thermotolerans</name>
    <dbReference type="NCBI Taxonomy" id="1070861"/>
    <lineage>
        <taxon>Bacteria</taxon>
        <taxon>Bacillati</taxon>
        <taxon>Actinomycetota</taxon>
        <taxon>Actinomycetes</taxon>
        <taxon>Streptosporangiales</taxon>
        <taxon>Streptosporangiaceae</taxon>
        <taxon>Bailinhaonella</taxon>
    </lineage>
</organism>
<accession>A0A3A4AWR0</accession>
<comment type="caution">
    <text evidence="2">The sequence shown here is derived from an EMBL/GenBank/DDBJ whole genome shotgun (WGS) entry which is preliminary data.</text>
</comment>
<evidence type="ECO:0000313" key="3">
    <source>
        <dbReference type="Proteomes" id="UP000265768"/>
    </source>
</evidence>